<accession>A0ABQ4C3Z9</accession>
<evidence type="ECO:0000313" key="2">
    <source>
        <dbReference type="Proteomes" id="UP000624325"/>
    </source>
</evidence>
<evidence type="ECO:0000313" key="1">
    <source>
        <dbReference type="EMBL" id="GIF57518.1"/>
    </source>
</evidence>
<comment type="caution">
    <text evidence="1">The sequence shown here is derived from an EMBL/GenBank/DDBJ whole genome shotgun (WGS) entry which is preliminary data.</text>
</comment>
<protein>
    <submittedName>
        <fullName evidence="1">Uncharacterized protein</fullName>
    </submittedName>
</protein>
<organism evidence="1 2">
    <name type="scientific">Asanoa iriomotensis</name>
    <dbReference type="NCBI Taxonomy" id="234613"/>
    <lineage>
        <taxon>Bacteria</taxon>
        <taxon>Bacillati</taxon>
        <taxon>Actinomycetota</taxon>
        <taxon>Actinomycetes</taxon>
        <taxon>Micromonosporales</taxon>
        <taxon>Micromonosporaceae</taxon>
        <taxon>Asanoa</taxon>
    </lineage>
</organism>
<gene>
    <name evidence="1" type="ORF">Air01nite_36130</name>
</gene>
<sequence length="143" mass="15431">MESVALDRSFRLWSYGIGHSQLLLHARAEGNHDEHLNVLFEGVVAVKVRASCQPLVLQRADHDTRASVLAFAQVPARIQAQILCLALPSPSPSPSPPQAEAGFVACARATVLANANSDDMTADRWNENSRVLHVLTASPATSR</sequence>
<reference evidence="1 2" key="1">
    <citation type="submission" date="2021-01" db="EMBL/GenBank/DDBJ databases">
        <title>Whole genome shotgun sequence of Asanoa iriomotensis NBRC 100142.</title>
        <authorList>
            <person name="Komaki H."/>
            <person name="Tamura T."/>
        </authorList>
    </citation>
    <scope>NUCLEOTIDE SEQUENCE [LARGE SCALE GENOMIC DNA]</scope>
    <source>
        <strain evidence="1 2">NBRC 100142</strain>
    </source>
</reference>
<dbReference type="Proteomes" id="UP000624325">
    <property type="component" value="Unassembled WGS sequence"/>
</dbReference>
<keyword evidence="2" id="KW-1185">Reference proteome</keyword>
<dbReference type="EMBL" id="BONC01000024">
    <property type="protein sequence ID" value="GIF57518.1"/>
    <property type="molecule type" value="Genomic_DNA"/>
</dbReference>
<proteinExistence type="predicted"/>
<name>A0ABQ4C3Z9_9ACTN</name>